<evidence type="ECO:0000313" key="8">
    <source>
        <dbReference type="Proteomes" id="UP000028525"/>
    </source>
</evidence>
<comment type="cofactor">
    <cofactor evidence="1">
        <name>[4Fe-4S] cluster</name>
        <dbReference type="ChEBI" id="CHEBI:49883"/>
    </cofactor>
</comment>
<dbReference type="PANTHER" id="PTHR32329">
    <property type="entry name" value="BIFUNCTIONAL PROTEIN [INCLUDES 2-HYDROXYACYL-COA DEHYDRATASE (N-TER) AND ITS ACTIVATOR DOMAIN (C_TERM)-RELATED"/>
    <property type="match status" value="1"/>
</dbReference>
<dbReference type="Pfam" id="PF09989">
    <property type="entry name" value="DUF2229"/>
    <property type="match status" value="1"/>
</dbReference>
<dbReference type="Gene3D" id="3.30.420.40">
    <property type="match status" value="4"/>
</dbReference>
<accession>A0A084JR40</accession>
<keyword evidence="2" id="KW-0479">Metal-binding</keyword>
<dbReference type="OrthoDB" id="9802715at2"/>
<dbReference type="RefSeq" id="WP_038277760.1">
    <property type="nucleotide sequence ID" value="NZ_JPME01000004.1"/>
</dbReference>
<evidence type="ECO:0000256" key="4">
    <source>
        <dbReference type="ARBA" id="ARBA00023014"/>
    </source>
</evidence>
<dbReference type="PANTHER" id="PTHR32329:SF4">
    <property type="entry name" value="ACTIVATOR OF 2-HYDROXYACYL-COA DEHYDRATASE"/>
    <property type="match status" value="1"/>
</dbReference>
<dbReference type="InterPro" id="IPR008275">
    <property type="entry name" value="CoA_E_activase_dom"/>
</dbReference>
<feature type="domain" description="ATPase BadF/BadG/BcrA/BcrD type" evidence="5">
    <location>
        <begin position="7"/>
        <end position="257"/>
    </location>
</feature>
<comment type="caution">
    <text evidence="7">The sequence shown here is derived from an EMBL/GenBank/DDBJ whole genome shotgun (WGS) entry which is preliminary data.</text>
</comment>
<dbReference type="NCBIfam" id="TIGR00241">
    <property type="entry name" value="CoA_E_activ"/>
    <property type="match status" value="1"/>
</dbReference>
<reference evidence="7 8" key="1">
    <citation type="submission" date="2014-07" db="EMBL/GenBank/DDBJ databases">
        <title>Draft genome of Clostridium celerecrescens 152B isolated from sediments associated with methane hydrate from Krishna Godavari basin.</title>
        <authorList>
            <person name="Honkalas V.S."/>
            <person name="Dabir A.P."/>
            <person name="Arora P."/>
            <person name="Dhakephalkar P.K."/>
        </authorList>
    </citation>
    <scope>NUCLEOTIDE SEQUENCE [LARGE SCALE GENOMIC DNA]</scope>
    <source>
        <strain evidence="7 8">152B</strain>
    </source>
</reference>
<dbReference type="GO" id="GO:0051536">
    <property type="term" value="F:iron-sulfur cluster binding"/>
    <property type="evidence" value="ECO:0007669"/>
    <property type="project" value="UniProtKB-KW"/>
</dbReference>
<dbReference type="CDD" id="cd24035">
    <property type="entry name" value="ASKHA_NBD_O66634-like_rpt2"/>
    <property type="match status" value="1"/>
</dbReference>
<dbReference type="Proteomes" id="UP000028525">
    <property type="component" value="Unassembled WGS sequence"/>
</dbReference>
<dbReference type="SUPFAM" id="SSF53067">
    <property type="entry name" value="Actin-like ATPase domain"/>
    <property type="match status" value="2"/>
</dbReference>
<keyword evidence="8" id="KW-1185">Reference proteome</keyword>
<evidence type="ECO:0000256" key="1">
    <source>
        <dbReference type="ARBA" id="ARBA00001966"/>
    </source>
</evidence>
<feature type="domain" description="DUF2229" evidence="6">
    <location>
        <begin position="672"/>
        <end position="892"/>
    </location>
</feature>
<keyword evidence="4" id="KW-0411">Iron-sulfur</keyword>
<evidence type="ECO:0000259" key="6">
    <source>
        <dbReference type="Pfam" id="PF09989"/>
    </source>
</evidence>
<evidence type="ECO:0000256" key="3">
    <source>
        <dbReference type="ARBA" id="ARBA00023004"/>
    </source>
</evidence>
<gene>
    <name evidence="7" type="ORF">IO98_03130</name>
</gene>
<dbReference type="GO" id="GO:0046872">
    <property type="term" value="F:metal ion binding"/>
    <property type="evidence" value="ECO:0007669"/>
    <property type="project" value="UniProtKB-KW"/>
</dbReference>
<organism evidence="7 8">
    <name type="scientific">Lacrimispora celerecrescens</name>
    <dbReference type="NCBI Taxonomy" id="29354"/>
    <lineage>
        <taxon>Bacteria</taxon>
        <taxon>Bacillati</taxon>
        <taxon>Bacillota</taxon>
        <taxon>Clostridia</taxon>
        <taxon>Lachnospirales</taxon>
        <taxon>Lachnospiraceae</taxon>
        <taxon>Lacrimispora</taxon>
    </lineage>
</organism>
<dbReference type="Pfam" id="PF01869">
    <property type="entry name" value="BcrAD_BadFG"/>
    <property type="match status" value="2"/>
</dbReference>
<protein>
    <recommendedName>
        <fullName evidence="9">2-hydroxyglutaryl-CoA dehydratase</fullName>
    </recommendedName>
</protein>
<proteinExistence type="predicted"/>
<evidence type="ECO:0008006" key="9">
    <source>
        <dbReference type="Google" id="ProtNLM"/>
    </source>
</evidence>
<keyword evidence="3" id="KW-0408">Iron</keyword>
<feature type="domain" description="ATPase BadF/BadG/BcrA/BcrD type" evidence="5">
    <location>
        <begin position="323"/>
        <end position="577"/>
    </location>
</feature>
<dbReference type="InterPro" id="IPR043129">
    <property type="entry name" value="ATPase_NBD"/>
</dbReference>
<dbReference type="InterPro" id="IPR051805">
    <property type="entry name" value="Dehydratase_Activator_Redct"/>
</dbReference>
<dbReference type="EMBL" id="JPME01000004">
    <property type="protein sequence ID" value="KEZ91424.1"/>
    <property type="molecule type" value="Genomic_DNA"/>
</dbReference>
<evidence type="ECO:0000313" key="7">
    <source>
        <dbReference type="EMBL" id="KEZ91424.1"/>
    </source>
</evidence>
<evidence type="ECO:0000259" key="5">
    <source>
        <dbReference type="Pfam" id="PF01869"/>
    </source>
</evidence>
<evidence type="ECO:0000256" key="2">
    <source>
        <dbReference type="ARBA" id="ARBA00022723"/>
    </source>
</evidence>
<name>A0A084JR40_9FIRM</name>
<dbReference type="InterPro" id="IPR018709">
    <property type="entry name" value="CoA_activase_DUF2229"/>
</dbReference>
<sequence>MITYHTLGIDIGSTTVKIAVLNENHEILFADYERHYANIQETLAGLLKKAFDKLGPMDLRPAITGSGGLTLSSHLKVPFVQEVVSVATSLKDYAPQTDVAIELGGEDAKIIYFTGGIDQRMNGICAGGTGSFIDQMAALLQTDASGLNEYAANYKAIYPIAARCGVFAKTDIQPLINEGATREDLAASIFQAVVNQTISGLACGKPIRGHVAFLGGPLHFLPELQKAFVRTLHLSGDEIIAPEHSHLFAAIGAAMNAEEMQGGDISLEEMINRLSSGIRMEFEVKRMEPLFSDQADFDAFIDRHNSHCVKKGDLSSYHGKCFLGIDAGSTTTKVALVGEDGTLLYKFYSNNNGSPLATAIRAMGEIKEQMPKDSQIVWSCSTGYGEALLKSAFLLDEGEVETISHYYAAAFFEPEVDCILDIGGQDMKCIRIKNGTVDSVQLNEACSSGCGSFIETFANSLNYQVENFAQEAIFAKNPTDLGTRCTVFMNSNVKQAQKEGAEVSDISAGLAYSVIKNALFKVIKITNASDLGQHVVVQGGTFYNNAVLRSFEKISGCEAIRPDIAGIMGAFGAALIARERYEESKTTSMLSLDKILGLHYETSMARCKGCTNNCVLTVNRFDGGRQFITGNRCERGLGKEKAKREIPNLFDYKNRRMFDYEPLSPDLAERGTIGIPRVLNMYENYPFWAVFFKELKFRTVLSPQSTRKIYELGIESIPSESECYPAKIAHGHIEWLIKQGIKTIFYPCIPYERNETPEAGNHFNCPIVTSYAENIKNNVEGIKTENIRFLNPFMAFTNEEILTGRLTEVFAKEFQIPASEVAAAAGKGWAELMASRADMEKKGEETLKWLEENDRHGIVLAGRPYHVDPEINHGIPELITSYGFAVLTEDSISHLAEIERPLVVTDQWMYHTRLYRAAALVKKESRLDLIQLNSFGCGLDAVTTDQVNDILTGSGKIYTVLKIDEVNNLGAARIRIRSLIAALRVRDKRHYEQKVVSSAYHRIMFTKEMKKDYTILCPQMSPLHFDLIEPAIRSFGYRVEVLQNDNRSSIDTGLKYVNNDACYPSLIVVGQIMDALLSGKYDLDRTAVFMSQTGGGCRASNYIGFIRRALEKADMGHIPVISVNANNMETNPGFTITLPMLTKAMQAVVYGDVFMRVLYATRPYEKVPGSANSLHEKWKEKCIESLSRKSPDMMTFSRNIKGIIRDFDNLPRNAVQKPKVGIVGEILVKFSPLANNHIVELLESEGAEAVMPDLMDFLLYCFYNNNFKAQNLGGKKTTAALSNMGISLLEYFRRTAKKELLKSKHFTAPAHIGNLADMAKEFVSIGNQTGEGWFLTGEMLELIHSGTNNIVCTQPFGCLPNHIVGKGVIKELRKAYPDSNIIAVDYDPGASEVNQLNRIKLMLSTAQKNMRRGENPSETV</sequence>
<dbReference type="STRING" id="29354.IO98_03130"/>
<dbReference type="CDD" id="cd24034">
    <property type="entry name" value="ASKHA_NBD_O66634-like_rpt1"/>
    <property type="match status" value="1"/>
</dbReference>
<dbReference type="InterPro" id="IPR002731">
    <property type="entry name" value="ATPase_BadF"/>
</dbReference>